<dbReference type="AlphaFoldDB" id="A0AAV9PKZ7"/>
<dbReference type="GeneID" id="89923092"/>
<gene>
    <name evidence="1" type="ORF">LTR77_001745</name>
</gene>
<dbReference type="Proteomes" id="UP001337655">
    <property type="component" value="Unassembled WGS sequence"/>
</dbReference>
<dbReference type="PANTHER" id="PTHR34144">
    <property type="entry name" value="CHROMOSOME 8, WHOLE GENOME SHOTGUN SEQUENCE"/>
    <property type="match status" value="1"/>
</dbReference>
<keyword evidence="2" id="KW-1185">Reference proteome</keyword>
<dbReference type="PANTHER" id="PTHR34144:SF8">
    <property type="entry name" value="GLYCOSYLTRANSFERASE FAMILY 69 PROTEIN"/>
    <property type="match status" value="1"/>
</dbReference>
<evidence type="ECO:0000313" key="2">
    <source>
        <dbReference type="Proteomes" id="UP001337655"/>
    </source>
</evidence>
<dbReference type="Pfam" id="PF11735">
    <property type="entry name" value="CAP59_mtransfer"/>
    <property type="match status" value="1"/>
</dbReference>
<reference evidence="1 2" key="1">
    <citation type="submission" date="2023-08" db="EMBL/GenBank/DDBJ databases">
        <title>Black Yeasts Isolated from many extreme environments.</title>
        <authorList>
            <person name="Coleine C."/>
            <person name="Stajich J.E."/>
            <person name="Selbmann L."/>
        </authorList>
    </citation>
    <scope>NUCLEOTIDE SEQUENCE [LARGE SCALE GENOMIC DNA]</scope>
    <source>
        <strain evidence="1 2">CCFEE 5935</strain>
    </source>
</reference>
<dbReference type="InterPro" id="IPR021047">
    <property type="entry name" value="Mannosyltransferase_CMT1"/>
</dbReference>
<sequence length="480" mass="54113">MSDTPVWDILSVLHESSATEKIFIAASLYDKEGALLSGHWGQSVHRLINILGHENVFLSIYEDNPDQESRRALYDFEASLPCDSSIKHEDYDGSDLQHIILPDGTRRLRRIAFLAEVRNRALRPLEDAQSKAFNTTWDKLLYLNDVAFDPIDAANLLFSTNVDESTGKTNYRAACAMDFINPFKFYDTLAARDIEGYSMGVPFYPWFSNAGKAASRHDVLDQKDAVQVKSCWGGMVAFEGKWFQPWVHQPASSAEDPSQPPADVEYEPHRGDLLKSRSTEGHEEQGIDALARNVQLMTTTNTTPASPLRFRSETDSYWDASECCLIHADLASLVSAGSSSSSVSDQEPAIFMNPYIRVAYSPSVLRWLPFTSRFERLYTWPHRLINIIARRPSYNPRQFQKEGDEVVDRVWRWDEDSMEAVRNGTIADVEGGMQGRYVSVRRKATAGMFCGGRRARYALDAKKGDREGHWGAFDAPVDVG</sequence>
<evidence type="ECO:0008006" key="3">
    <source>
        <dbReference type="Google" id="ProtNLM"/>
    </source>
</evidence>
<protein>
    <recommendedName>
        <fullName evidence="3">Glycosyltransferase family 69 protein</fullName>
    </recommendedName>
</protein>
<name>A0AAV9PKZ7_9PEZI</name>
<comment type="caution">
    <text evidence="1">The sequence shown here is derived from an EMBL/GenBank/DDBJ whole genome shotgun (WGS) entry which is preliminary data.</text>
</comment>
<organism evidence="1 2">
    <name type="scientific">Saxophila tyrrhenica</name>
    <dbReference type="NCBI Taxonomy" id="1690608"/>
    <lineage>
        <taxon>Eukaryota</taxon>
        <taxon>Fungi</taxon>
        <taxon>Dikarya</taxon>
        <taxon>Ascomycota</taxon>
        <taxon>Pezizomycotina</taxon>
        <taxon>Dothideomycetes</taxon>
        <taxon>Dothideomycetidae</taxon>
        <taxon>Mycosphaerellales</taxon>
        <taxon>Extremaceae</taxon>
        <taxon>Saxophila</taxon>
    </lineage>
</organism>
<accession>A0AAV9PKZ7</accession>
<dbReference type="RefSeq" id="XP_064663332.1">
    <property type="nucleotide sequence ID" value="XM_064799005.1"/>
</dbReference>
<proteinExistence type="predicted"/>
<evidence type="ECO:0000313" key="1">
    <source>
        <dbReference type="EMBL" id="KAK5174663.1"/>
    </source>
</evidence>
<dbReference type="EMBL" id="JAVRRT010000002">
    <property type="protein sequence ID" value="KAK5174663.1"/>
    <property type="molecule type" value="Genomic_DNA"/>
</dbReference>